<name>A0A9D1MI29_9FIRM</name>
<protein>
    <submittedName>
        <fullName evidence="7">ABC transporter permease</fullName>
    </submittedName>
</protein>
<reference evidence="7" key="2">
    <citation type="journal article" date="2021" name="PeerJ">
        <title>Extensive microbial diversity within the chicken gut microbiome revealed by metagenomics and culture.</title>
        <authorList>
            <person name="Gilroy R."/>
            <person name="Ravi A."/>
            <person name="Getino M."/>
            <person name="Pursley I."/>
            <person name="Horton D.L."/>
            <person name="Alikhan N.F."/>
            <person name="Baker D."/>
            <person name="Gharbi K."/>
            <person name="Hall N."/>
            <person name="Watson M."/>
            <person name="Adriaenssens E.M."/>
            <person name="Foster-Nyarko E."/>
            <person name="Jarju S."/>
            <person name="Secka A."/>
            <person name="Antonio M."/>
            <person name="Oren A."/>
            <person name="Chaudhuri R.R."/>
            <person name="La Ragione R."/>
            <person name="Hildebrand F."/>
            <person name="Pallen M.J."/>
        </authorList>
    </citation>
    <scope>NUCLEOTIDE SEQUENCE</scope>
    <source>
        <strain evidence="7">18911</strain>
    </source>
</reference>
<keyword evidence="5 6" id="KW-0472">Membrane</keyword>
<feature type="transmembrane region" description="Helical" evidence="6">
    <location>
        <begin position="63"/>
        <end position="87"/>
    </location>
</feature>
<dbReference type="CDD" id="cd06580">
    <property type="entry name" value="TM_PBP1_transp_TpRbsC_like"/>
    <property type="match status" value="1"/>
</dbReference>
<keyword evidence="4 6" id="KW-1133">Transmembrane helix</keyword>
<feature type="transmembrane region" description="Helical" evidence="6">
    <location>
        <begin position="201"/>
        <end position="220"/>
    </location>
</feature>
<feature type="transmembrane region" description="Helical" evidence="6">
    <location>
        <begin position="149"/>
        <end position="170"/>
    </location>
</feature>
<evidence type="ECO:0000256" key="4">
    <source>
        <dbReference type="ARBA" id="ARBA00022989"/>
    </source>
</evidence>
<feature type="transmembrane region" description="Helical" evidence="6">
    <location>
        <begin position="226"/>
        <end position="244"/>
    </location>
</feature>
<evidence type="ECO:0000313" key="7">
    <source>
        <dbReference type="EMBL" id="HIU60850.1"/>
    </source>
</evidence>
<dbReference type="PANTHER" id="PTHR43370:SF2">
    <property type="entry name" value="ABC TRANSPORTER PERMEASE PROTEIN"/>
    <property type="match status" value="1"/>
</dbReference>
<gene>
    <name evidence="7" type="ORF">IAB05_05610</name>
</gene>
<organism evidence="7 8">
    <name type="scientific">Candidatus Stercoripulliclostridium merdigallinarum</name>
    <dbReference type="NCBI Taxonomy" id="2840951"/>
    <lineage>
        <taxon>Bacteria</taxon>
        <taxon>Bacillati</taxon>
        <taxon>Bacillota</taxon>
        <taxon>Clostridia</taxon>
        <taxon>Eubacteriales</taxon>
        <taxon>Candidatus Stercoripulliclostridium</taxon>
    </lineage>
</organism>
<feature type="transmembrane region" description="Helical" evidence="6">
    <location>
        <begin position="99"/>
        <end position="117"/>
    </location>
</feature>
<dbReference type="AlphaFoldDB" id="A0A9D1MI29"/>
<accession>A0A9D1MI29</accession>
<dbReference type="InterPro" id="IPR001851">
    <property type="entry name" value="ABC_transp_permease"/>
</dbReference>
<feature type="transmembrane region" description="Helical" evidence="6">
    <location>
        <begin position="38"/>
        <end position="57"/>
    </location>
</feature>
<evidence type="ECO:0000256" key="6">
    <source>
        <dbReference type="SAM" id="Phobius"/>
    </source>
</evidence>
<proteinExistence type="predicted"/>
<dbReference type="GO" id="GO:0005886">
    <property type="term" value="C:plasma membrane"/>
    <property type="evidence" value="ECO:0007669"/>
    <property type="project" value="UniProtKB-SubCell"/>
</dbReference>
<dbReference type="Pfam" id="PF02653">
    <property type="entry name" value="BPD_transp_2"/>
    <property type="match status" value="1"/>
</dbReference>
<evidence type="ECO:0000256" key="1">
    <source>
        <dbReference type="ARBA" id="ARBA00004651"/>
    </source>
</evidence>
<evidence type="ECO:0000256" key="2">
    <source>
        <dbReference type="ARBA" id="ARBA00022475"/>
    </source>
</evidence>
<reference evidence="7" key="1">
    <citation type="submission" date="2020-10" db="EMBL/GenBank/DDBJ databases">
        <authorList>
            <person name="Gilroy R."/>
        </authorList>
    </citation>
    <scope>NUCLEOTIDE SEQUENCE</scope>
    <source>
        <strain evidence="7">18911</strain>
    </source>
</reference>
<evidence type="ECO:0000256" key="3">
    <source>
        <dbReference type="ARBA" id="ARBA00022692"/>
    </source>
</evidence>
<feature type="transmembrane region" description="Helical" evidence="6">
    <location>
        <begin position="251"/>
        <end position="270"/>
    </location>
</feature>
<comment type="subcellular location">
    <subcellularLocation>
        <location evidence="1">Cell membrane</location>
        <topology evidence="1">Multi-pass membrane protein</topology>
    </subcellularLocation>
</comment>
<comment type="caution">
    <text evidence="7">The sequence shown here is derived from an EMBL/GenBank/DDBJ whole genome shotgun (WGS) entry which is preliminary data.</text>
</comment>
<dbReference type="Proteomes" id="UP000824094">
    <property type="component" value="Unassembled WGS sequence"/>
</dbReference>
<feature type="transmembrane region" description="Helical" evidence="6">
    <location>
        <begin position="282"/>
        <end position="299"/>
    </location>
</feature>
<dbReference type="EMBL" id="DVNF01000163">
    <property type="protein sequence ID" value="HIU60850.1"/>
    <property type="molecule type" value="Genomic_DNA"/>
</dbReference>
<sequence>MFLTLLRSAIRLSAVYLYGCVGETITEKSGNLNLGTPGIMCLGGLGSILGATTYVSIVGEDNIQPFGAAITLILFTVIFACLGGMIYNVLTTTLKCNQNVTGLAITTFGIGMLNYFGGRADKAGFTDISNIFKTSFPIGDNPNWFETLFLSYGALVYLAIIIAIISAIVLKRTRIGLNLRAVGENPATADAASISVTKYKYVATLLGSAIAGLGGLFYLFDQRNGNIEYFISDFGWLAVALVIFTVWRPNWAILGSFIFSLLYLLPQYLNTGSTAQAEAIKMIPYLATIVVLIITSIISRRESQPPAALGLSYFREER</sequence>
<keyword evidence="2" id="KW-1003">Cell membrane</keyword>
<keyword evidence="3 6" id="KW-0812">Transmembrane</keyword>
<dbReference type="PANTHER" id="PTHR43370">
    <property type="entry name" value="SUGAR ABC TRANSPORTER INTEGRAL MEMBRANE PROTEIN-RELATED"/>
    <property type="match status" value="1"/>
</dbReference>
<dbReference type="GO" id="GO:0022857">
    <property type="term" value="F:transmembrane transporter activity"/>
    <property type="evidence" value="ECO:0007669"/>
    <property type="project" value="InterPro"/>
</dbReference>
<evidence type="ECO:0000256" key="5">
    <source>
        <dbReference type="ARBA" id="ARBA00023136"/>
    </source>
</evidence>
<evidence type="ECO:0000313" key="8">
    <source>
        <dbReference type="Proteomes" id="UP000824094"/>
    </source>
</evidence>